<dbReference type="EMBL" id="CACRXK020018601">
    <property type="protein sequence ID" value="CAB4032681.1"/>
    <property type="molecule type" value="Genomic_DNA"/>
</dbReference>
<dbReference type="Proteomes" id="UP001152795">
    <property type="component" value="Unassembled WGS sequence"/>
</dbReference>
<keyword evidence="1" id="KW-0548">Nucleotidyltransferase</keyword>
<keyword evidence="1" id="KW-0695">RNA-directed DNA polymerase</keyword>
<dbReference type="SUPFAM" id="SSF56219">
    <property type="entry name" value="DNase I-like"/>
    <property type="match status" value="1"/>
</dbReference>
<comment type="caution">
    <text evidence="1">The sequence shown here is derived from an EMBL/GenBank/DDBJ whole genome shotgun (WGS) entry which is preliminary data.</text>
</comment>
<evidence type="ECO:0000313" key="1">
    <source>
        <dbReference type="EMBL" id="CAB4032681.1"/>
    </source>
</evidence>
<dbReference type="InterPro" id="IPR036691">
    <property type="entry name" value="Endo/exonu/phosph_ase_sf"/>
</dbReference>
<name>A0A7D9LFE3_PARCT</name>
<proteinExistence type="predicted"/>
<dbReference type="AlphaFoldDB" id="A0A7D9LFE3"/>
<dbReference type="PANTHER" id="PTHR36191:SF11">
    <property type="entry name" value="BRCT DOMAIN-CONTAINING PROTEIN"/>
    <property type="match status" value="1"/>
</dbReference>
<sequence length="150" mass="17051">MQHQYLDILVLNETRLDETISNSEISIDKYTLVRNDRTRHGGGVAMYIRNSINFNLRNDLHDEALEFLCVILDKIEFLGIENNIIGDLNCNMSASIADNNTKHLLELSESYQYTQLIKEPTRVTNSSSTLIDLFLTNEPNNFTSAGVIVL</sequence>
<accession>A0A7D9LFE3</accession>
<protein>
    <submittedName>
        <fullName evidence="1">RNA-directed DNA polymerase from transposon BS</fullName>
    </submittedName>
</protein>
<evidence type="ECO:0000313" key="2">
    <source>
        <dbReference type="Proteomes" id="UP001152795"/>
    </source>
</evidence>
<keyword evidence="1" id="KW-0808">Transferase</keyword>
<dbReference type="Gene3D" id="3.60.10.10">
    <property type="entry name" value="Endonuclease/exonuclease/phosphatase"/>
    <property type="match status" value="1"/>
</dbReference>
<dbReference type="GO" id="GO:0003964">
    <property type="term" value="F:RNA-directed DNA polymerase activity"/>
    <property type="evidence" value="ECO:0007669"/>
    <property type="project" value="UniProtKB-KW"/>
</dbReference>
<keyword evidence="2" id="KW-1185">Reference proteome</keyword>
<gene>
    <name evidence="1" type="ORF">PACLA_8A040038</name>
</gene>
<dbReference type="PANTHER" id="PTHR36191">
    <property type="entry name" value="ENDO/EXONUCLEASE/PHOSPHATASE DOMAIN-CONTAINING PROTEIN-RELATED"/>
    <property type="match status" value="1"/>
</dbReference>
<dbReference type="OrthoDB" id="10027367at2759"/>
<feature type="non-terminal residue" evidence="1">
    <location>
        <position position="1"/>
    </location>
</feature>
<reference evidence="1" key="1">
    <citation type="submission" date="2020-04" db="EMBL/GenBank/DDBJ databases">
        <authorList>
            <person name="Alioto T."/>
            <person name="Alioto T."/>
            <person name="Gomez Garrido J."/>
        </authorList>
    </citation>
    <scope>NUCLEOTIDE SEQUENCE</scope>
    <source>
        <strain evidence="1">A484AB</strain>
    </source>
</reference>
<organism evidence="1 2">
    <name type="scientific">Paramuricea clavata</name>
    <name type="common">Red gorgonian</name>
    <name type="synonym">Violescent sea-whip</name>
    <dbReference type="NCBI Taxonomy" id="317549"/>
    <lineage>
        <taxon>Eukaryota</taxon>
        <taxon>Metazoa</taxon>
        <taxon>Cnidaria</taxon>
        <taxon>Anthozoa</taxon>
        <taxon>Octocorallia</taxon>
        <taxon>Malacalcyonacea</taxon>
        <taxon>Plexauridae</taxon>
        <taxon>Paramuricea</taxon>
    </lineage>
</organism>